<accession>A0A8J5SYF1</accession>
<keyword evidence="1" id="KW-0677">Repeat</keyword>
<organism evidence="5 6">
    <name type="scientific">Zizania palustris</name>
    <name type="common">Northern wild rice</name>
    <dbReference type="NCBI Taxonomy" id="103762"/>
    <lineage>
        <taxon>Eukaryota</taxon>
        <taxon>Viridiplantae</taxon>
        <taxon>Streptophyta</taxon>
        <taxon>Embryophyta</taxon>
        <taxon>Tracheophyta</taxon>
        <taxon>Spermatophyta</taxon>
        <taxon>Magnoliopsida</taxon>
        <taxon>Liliopsida</taxon>
        <taxon>Poales</taxon>
        <taxon>Poaceae</taxon>
        <taxon>BOP clade</taxon>
        <taxon>Oryzoideae</taxon>
        <taxon>Oryzeae</taxon>
        <taxon>Zizaniinae</taxon>
        <taxon>Zizania</taxon>
    </lineage>
</organism>
<keyword evidence="2 3" id="KW-0129">CBS domain</keyword>
<name>A0A8J5SYF1_ZIZPA</name>
<dbReference type="PANTHER" id="PTHR13780:SF36">
    <property type="entry name" value="CBS DOMAIN-CONTAINING PROTEIN"/>
    <property type="match status" value="1"/>
</dbReference>
<dbReference type="SMART" id="SM00116">
    <property type="entry name" value="CBS"/>
    <property type="match status" value="3"/>
</dbReference>
<dbReference type="PROSITE" id="PS51371">
    <property type="entry name" value="CBS"/>
    <property type="match status" value="1"/>
</dbReference>
<sequence>MEMESPRSPEAVIGHRLEDLWEVAEPQLSPSEKLNSCFEDIAVASFPRPHGSQVIEIPSNASLADTVEILSKNKILSAPIRNVDAPEDASWIDKYIGIVEFAGIAMWLLYQSEAAASGVAGSPVGSPVANLVSRLGSFTFRRTSSGRVETTTDQESDESASVGGSFFETLTASEFYKNTKVGDISGSFRWAPFLALQTSDTFLTMLLLLSKYRMKSLPVVDIGGDKIENIITQSSVVHMLAECVGLSWFESWGTKKLSELGLPLMKPYKLVKVNEDQPVLKAFQLMREKGVGGLPVMDTNGSRAIGNISIRDVQYLLSAPNIYKDYRFDVLMHTCLYALFGLFTNAKLGGVLV</sequence>
<proteinExistence type="predicted"/>
<dbReference type="InterPro" id="IPR050511">
    <property type="entry name" value="AMPK_gamma/SDS23_families"/>
</dbReference>
<dbReference type="OrthoDB" id="449052at2759"/>
<dbReference type="Proteomes" id="UP000729402">
    <property type="component" value="Unassembled WGS sequence"/>
</dbReference>
<dbReference type="Pfam" id="PF00571">
    <property type="entry name" value="CBS"/>
    <property type="match status" value="1"/>
</dbReference>
<dbReference type="PANTHER" id="PTHR13780">
    <property type="entry name" value="AMP-ACTIVATED PROTEIN KINASE, GAMMA REGULATORY SUBUNIT"/>
    <property type="match status" value="1"/>
</dbReference>
<evidence type="ECO:0000313" key="5">
    <source>
        <dbReference type="EMBL" id="KAG8083186.1"/>
    </source>
</evidence>
<dbReference type="EMBL" id="JAAALK010000085">
    <property type="protein sequence ID" value="KAG8083186.1"/>
    <property type="molecule type" value="Genomic_DNA"/>
</dbReference>
<evidence type="ECO:0000256" key="1">
    <source>
        <dbReference type="ARBA" id="ARBA00022737"/>
    </source>
</evidence>
<evidence type="ECO:0000256" key="3">
    <source>
        <dbReference type="PROSITE-ProRule" id="PRU00703"/>
    </source>
</evidence>
<evidence type="ECO:0000313" key="6">
    <source>
        <dbReference type="Proteomes" id="UP000729402"/>
    </source>
</evidence>
<dbReference type="AlphaFoldDB" id="A0A8J5SYF1"/>
<feature type="domain" description="CBS" evidence="4">
    <location>
        <begin position="265"/>
        <end position="324"/>
    </location>
</feature>
<keyword evidence="6" id="KW-1185">Reference proteome</keyword>
<gene>
    <name evidence="5" type="ORF">GUJ93_ZPchr0015g6818</name>
</gene>
<evidence type="ECO:0000259" key="4">
    <source>
        <dbReference type="PROSITE" id="PS51371"/>
    </source>
</evidence>
<reference evidence="5" key="1">
    <citation type="journal article" date="2021" name="bioRxiv">
        <title>Whole Genome Assembly and Annotation of Northern Wild Rice, Zizania palustris L., Supports a Whole Genome Duplication in the Zizania Genus.</title>
        <authorList>
            <person name="Haas M."/>
            <person name="Kono T."/>
            <person name="Macchietto M."/>
            <person name="Millas R."/>
            <person name="McGilp L."/>
            <person name="Shao M."/>
            <person name="Duquette J."/>
            <person name="Hirsch C.N."/>
            <person name="Kimball J."/>
        </authorList>
    </citation>
    <scope>NUCLEOTIDE SEQUENCE</scope>
    <source>
        <tissue evidence="5">Fresh leaf tissue</tissue>
    </source>
</reference>
<comment type="caution">
    <text evidence="5">The sequence shown here is derived from an EMBL/GenBank/DDBJ whole genome shotgun (WGS) entry which is preliminary data.</text>
</comment>
<protein>
    <recommendedName>
        <fullName evidence="4">CBS domain-containing protein</fullName>
    </recommendedName>
</protein>
<dbReference type="InterPro" id="IPR000644">
    <property type="entry name" value="CBS_dom"/>
</dbReference>
<evidence type="ECO:0000256" key="2">
    <source>
        <dbReference type="ARBA" id="ARBA00023122"/>
    </source>
</evidence>
<reference evidence="5" key="2">
    <citation type="submission" date="2021-02" db="EMBL/GenBank/DDBJ databases">
        <authorList>
            <person name="Kimball J.A."/>
            <person name="Haas M.W."/>
            <person name="Macchietto M."/>
            <person name="Kono T."/>
            <person name="Duquette J."/>
            <person name="Shao M."/>
        </authorList>
    </citation>
    <scope>NUCLEOTIDE SEQUENCE</scope>
    <source>
        <tissue evidence="5">Fresh leaf tissue</tissue>
    </source>
</reference>